<keyword evidence="5 8" id="KW-0812">Transmembrane</keyword>
<feature type="domain" description="Glycosyltransferase RgtA/B/C/D-like" evidence="9">
    <location>
        <begin position="120"/>
        <end position="263"/>
    </location>
</feature>
<organism evidence="10 11">
    <name type="scientific">Candidatus Fischerbacteria bacterium RBG_13_37_8</name>
    <dbReference type="NCBI Taxonomy" id="1817863"/>
    <lineage>
        <taxon>Bacteria</taxon>
        <taxon>Candidatus Fischeribacteriota</taxon>
    </lineage>
</organism>
<evidence type="ECO:0000256" key="4">
    <source>
        <dbReference type="ARBA" id="ARBA00022679"/>
    </source>
</evidence>
<dbReference type="STRING" id="1817863.A2Y62_17845"/>
<feature type="transmembrane region" description="Helical" evidence="8">
    <location>
        <begin position="12"/>
        <end position="30"/>
    </location>
</feature>
<feature type="transmembrane region" description="Helical" evidence="8">
    <location>
        <begin position="180"/>
        <end position="196"/>
    </location>
</feature>
<dbReference type="EMBL" id="MFGW01000114">
    <property type="protein sequence ID" value="OGF65219.1"/>
    <property type="molecule type" value="Genomic_DNA"/>
</dbReference>
<feature type="transmembrane region" description="Helical" evidence="8">
    <location>
        <begin position="155"/>
        <end position="173"/>
    </location>
</feature>
<keyword evidence="7 8" id="KW-0472">Membrane</keyword>
<dbReference type="GO" id="GO:0016763">
    <property type="term" value="F:pentosyltransferase activity"/>
    <property type="evidence" value="ECO:0007669"/>
    <property type="project" value="TreeGrafter"/>
</dbReference>
<evidence type="ECO:0000313" key="10">
    <source>
        <dbReference type="EMBL" id="OGF65219.1"/>
    </source>
</evidence>
<comment type="subcellular location">
    <subcellularLocation>
        <location evidence="1">Cell membrane</location>
        <topology evidence="1">Multi-pass membrane protein</topology>
    </subcellularLocation>
</comment>
<evidence type="ECO:0000256" key="1">
    <source>
        <dbReference type="ARBA" id="ARBA00004651"/>
    </source>
</evidence>
<feature type="transmembrane region" description="Helical" evidence="8">
    <location>
        <begin position="202"/>
        <end position="235"/>
    </location>
</feature>
<dbReference type="Proteomes" id="UP000178943">
    <property type="component" value="Unassembled WGS sequence"/>
</dbReference>
<feature type="transmembrane region" description="Helical" evidence="8">
    <location>
        <begin position="95"/>
        <end position="116"/>
    </location>
</feature>
<dbReference type="PANTHER" id="PTHR33908:SF11">
    <property type="entry name" value="MEMBRANE PROTEIN"/>
    <property type="match status" value="1"/>
</dbReference>
<comment type="caution">
    <text evidence="10">The sequence shown here is derived from an EMBL/GenBank/DDBJ whole genome shotgun (WGS) entry which is preliminary data.</text>
</comment>
<evidence type="ECO:0000259" key="9">
    <source>
        <dbReference type="Pfam" id="PF13231"/>
    </source>
</evidence>
<evidence type="ECO:0000313" key="11">
    <source>
        <dbReference type="Proteomes" id="UP000178943"/>
    </source>
</evidence>
<feature type="transmembrane region" description="Helical" evidence="8">
    <location>
        <begin position="368"/>
        <end position="386"/>
    </location>
</feature>
<keyword evidence="4" id="KW-0808">Transferase</keyword>
<evidence type="ECO:0000256" key="2">
    <source>
        <dbReference type="ARBA" id="ARBA00022475"/>
    </source>
</evidence>
<sequence length="561" mass="64798">MILLFTHLFYWWIIIILTLTGIIANLKFLNNLKQDLLSLNIFHSPNAQIKYSFAAILISIQTAIILFAASTPPYFYDSMVYHLAMPAKYLQYHSFFYYPDIFFTSFPMNMSLFFAVPLAFKTDMATQIINVIFILMTALTIIEFCTHYFSKKTAAWASVLFLTTPLASLSAFIPAVEPSLTFYSLISFLLFLHYIHSKHSQFLILSGVAAGIALGIKYTHAAYLLMILFFLIPFFPKTWSYKTRLITIFKLLIIFMLVFAPWMLKNLVIHADPLYPYFSKFSSSSAEIIYQLAPKANFSTLLKHYLLTPIYMNFKTMGAAGILGPFFIILLPWLIAGSRKQHYFFKLLLVSSISGIITFAITIHWLRLFLPIVPLMCILYALALFNNQNNLLEKTAKYAAYLVISFNILTLLVHVQNFGLYTYAFGSAQKNEFLPRLVEYYPAAKFLDRNSPDMGILLIGESRTYYFKQTCFPHFPPERPITVEKWLARSDSIQQFLEILKKNNIKLVLFNNHRISLTIHDAPISDFFHVSEPARTILDEFMTLHLLPVHSDDFYSLYKIK</sequence>
<reference evidence="10 11" key="1">
    <citation type="journal article" date="2016" name="Nat. Commun.">
        <title>Thousands of microbial genomes shed light on interconnected biogeochemical processes in an aquifer system.</title>
        <authorList>
            <person name="Anantharaman K."/>
            <person name="Brown C.T."/>
            <person name="Hug L.A."/>
            <person name="Sharon I."/>
            <person name="Castelle C.J."/>
            <person name="Probst A.J."/>
            <person name="Thomas B.C."/>
            <person name="Singh A."/>
            <person name="Wilkins M.J."/>
            <person name="Karaoz U."/>
            <person name="Brodie E.L."/>
            <person name="Williams K.H."/>
            <person name="Hubbard S.S."/>
            <person name="Banfield J.F."/>
        </authorList>
    </citation>
    <scope>NUCLEOTIDE SEQUENCE [LARGE SCALE GENOMIC DNA]</scope>
</reference>
<dbReference type="AlphaFoldDB" id="A0A1F5VP99"/>
<evidence type="ECO:0000256" key="3">
    <source>
        <dbReference type="ARBA" id="ARBA00022676"/>
    </source>
</evidence>
<name>A0A1F5VP99_9BACT</name>
<dbReference type="InterPro" id="IPR050297">
    <property type="entry name" value="LipidA_mod_glycosyltrf_83"/>
</dbReference>
<feature type="transmembrane region" description="Helical" evidence="8">
    <location>
        <begin position="51"/>
        <end position="75"/>
    </location>
</feature>
<dbReference type="PANTHER" id="PTHR33908">
    <property type="entry name" value="MANNOSYLTRANSFERASE YKCB-RELATED"/>
    <property type="match status" value="1"/>
</dbReference>
<keyword evidence="6 8" id="KW-1133">Transmembrane helix</keyword>
<keyword evidence="2" id="KW-1003">Cell membrane</keyword>
<feature type="transmembrane region" description="Helical" evidence="8">
    <location>
        <begin position="343"/>
        <end position="362"/>
    </location>
</feature>
<dbReference type="Pfam" id="PF13231">
    <property type="entry name" value="PMT_2"/>
    <property type="match status" value="1"/>
</dbReference>
<feature type="transmembrane region" description="Helical" evidence="8">
    <location>
        <begin position="128"/>
        <end position="149"/>
    </location>
</feature>
<evidence type="ECO:0000256" key="5">
    <source>
        <dbReference type="ARBA" id="ARBA00022692"/>
    </source>
</evidence>
<evidence type="ECO:0000256" key="7">
    <source>
        <dbReference type="ARBA" id="ARBA00023136"/>
    </source>
</evidence>
<protein>
    <recommendedName>
        <fullName evidence="9">Glycosyltransferase RgtA/B/C/D-like domain-containing protein</fullName>
    </recommendedName>
</protein>
<evidence type="ECO:0000256" key="6">
    <source>
        <dbReference type="ARBA" id="ARBA00022989"/>
    </source>
</evidence>
<dbReference type="GO" id="GO:0009103">
    <property type="term" value="P:lipopolysaccharide biosynthetic process"/>
    <property type="evidence" value="ECO:0007669"/>
    <property type="project" value="UniProtKB-ARBA"/>
</dbReference>
<keyword evidence="3" id="KW-0328">Glycosyltransferase</keyword>
<feature type="transmembrane region" description="Helical" evidence="8">
    <location>
        <begin position="317"/>
        <end position="336"/>
    </location>
</feature>
<proteinExistence type="predicted"/>
<dbReference type="GO" id="GO:0005886">
    <property type="term" value="C:plasma membrane"/>
    <property type="evidence" value="ECO:0007669"/>
    <property type="project" value="UniProtKB-SubCell"/>
</dbReference>
<dbReference type="InterPro" id="IPR038731">
    <property type="entry name" value="RgtA/B/C-like"/>
</dbReference>
<accession>A0A1F5VP99</accession>
<feature type="transmembrane region" description="Helical" evidence="8">
    <location>
        <begin position="247"/>
        <end position="264"/>
    </location>
</feature>
<evidence type="ECO:0000256" key="8">
    <source>
        <dbReference type="SAM" id="Phobius"/>
    </source>
</evidence>
<feature type="transmembrane region" description="Helical" evidence="8">
    <location>
        <begin position="398"/>
        <end position="415"/>
    </location>
</feature>
<gene>
    <name evidence="10" type="ORF">A2Y62_17845</name>
</gene>